<dbReference type="FunFam" id="3.30.1330.40:FF:000016">
    <property type="entry name" value="Endoribonuclease"/>
    <property type="match status" value="1"/>
</dbReference>
<evidence type="ECO:0000259" key="7">
    <source>
        <dbReference type="PROSITE" id="PS50086"/>
    </source>
</evidence>
<dbReference type="Gene3D" id="3.30.1330.40">
    <property type="entry name" value="RutC-like"/>
    <property type="match status" value="2"/>
</dbReference>
<comment type="caution">
    <text evidence="8">The sequence shown here is derived from an EMBL/GenBank/DDBJ whole genome shotgun (WGS) entry which is preliminary data.</text>
</comment>
<dbReference type="Pfam" id="PF01042">
    <property type="entry name" value="Ribonuc_L-PSP"/>
    <property type="match status" value="2"/>
</dbReference>
<dbReference type="FunFam" id="3.40.50.620:FF:000069">
    <property type="entry name" value="diphthine--ammonia ligase"/>
    <property type="match status" value="1"/>
</dbReference>
<evidence type="ECO:0000256" key="6">
    <source>
        <dbReference type="SAM" id="MobiDB-lite"/>
    </source>
</evidence>
<evidence type="ECO:0000256" key="3">
    <source>
        <dbReference type="ARBA" id="ARBA00029814"/>
    </source>
</evidence>
<reference evidence="8" key="1">
    <citation type="submission" date="2020-05" db="EMBL/GenBank/DDBJ databases">
        <title>WGS assembly of Panicum virgatum.</title>
        <authorList>
            <person name="Lovell J.T."/>
            <person name="Jenkins J."/>
            <person name="Shu S."/>
            <person name="Juenger T.E."/>
            <person name="Schmutz J."/>
        </authorList>
    </citation>
    <scope>NUCLEOTIDE SEQUENCE</scope>
    <source>
        <strain evidence="8">AP13</strain>
    </source>
</reference>
<feature type="region of interest" description="Disordered" evidence="6">
    <location>
        <begin position="840"/>
        <end position="869"/>
    </location>
</feature>
<gene>
    <name evidence="8" type="ORF">PVAP13_1NG564300</name>
</gene>
<dbReference type="EC" id="6.3.1.14" evidence="1"/>
<dbReference type="PANTHER" id="PTHR12196:SF2">
    <property type="entry name" value="DIPHTHINE--AMMONIA LIGASE"/>
    <property type="match status" value="1"/>
</dbReference>
<dbReference type="GO" id="GO:0017183">
    <property type="term" value="P:protein histidyl modification to diphthamide"/>
    <property type="evidence" value="ECO:0007669"/>
    <property type="project" value="TreeGrafter"/>
</dbReference>
<dbReference type="SUPFAM" id="SSF47923">
    <property type="entry name" value="Ypt/Rab-GAP domain of gyp1p"/>
    <property type="match status" value="2"/>
</dbReference>
<dbReference type="NCBIfam" id="TIGR00290">
    <property type="entry name" value="MJ0570_dom"/>
    <property type="match status" value="1"/>
</dbReference>
<dbReference type="InterPro" id="IPR030662">
    <property type="entry name" value="DPH6/MJ0570"/>
</dbReference>
<dbReference type="InterPro" id="IPR035969">
    <property type="entry name" value="Rab-GAP_TBC_sf"/>
</dbReference>
<dbReference type="Pfam" id="PF01902">
    <property type="entry name" value="Diphthami_syn_2"/>
    <property type="match status" value="1"/>
</dbReference>
<evidence type="ECO:0000256" key="4">
    <source>
        <dbReference type="ARBA" id="ARBA00031552"/>
    </source>
</evidence>
<dbReference type="EMBL" id="CM029038">
    <property type="protein sequence ID" value="KAG2654825.1"/>
    <property type="molecule type" value="Genomic_DNA"/>
</dbReference>
<dbReference type="CDD" id="cd01994">
    <property type="entry name" value="AANH_PF0828-like"/>
    <property type="match status" value="1"/>
</dbReference>
<dbReference type="InterPro" id="IPR014729">
    <property type="entry name" value="Rossmann-like_a/b/a_fold"/>
</dbReference>
<dbReference type="InterPro" id="IPR002761">
    <property type="entry name" value="Diphthami_syn_dom"/>
</dbReference>
<dbReference type="FunFam" id="1.10.8.270:FF:000025">
    <property type="entry name" value="TBC1 domain family member 15-like"/>
    <property type="match status" value="1"/>
</dbReference>
<dbReference type="Gene3D" id="1.10.8.270">
    <property type="entry name" value="putative rabgap domain of human tbc1 domain family member 14 like domains"/>
    <property type="match status" value="1"/>
</dbReference>
<evidence type="ECO:0000256" key="2">
    <source>
        <dbReference type="ARBA" id="ARBA00018426"/>
    </source>
</evidence>
<dbReference type="SMART" id="SM00164">
    <property type="entry name" value="TBC"/>
    <property type="match status" value="1"/>
</dbReference>
<feature type="compositionally biased region" description="Polar residues" evidence="6">
    <location>
        <begin position="859"/>
        <end position="868"/>
    </location>
</feature>
<dbReference type="InterPro" id="IPR006175">
    <property type="entry name" value="YjgF/YER057c/UK114"/>
</dbReference>
<dbReference type="SUPFAM" id="SSF55298">
    <property type="entry name" value="YjgF-like"/>
    <property type="match status" value="2"/>
</dbReference>
<evidence type="ECO:0000313" key="9">
    <source>
        <dbReference type="Proteomes" id="UP000823388"/>
    </source>
</evidence>
<dbReference type="Gene3D" id="3.90.1490.10">
    <property type="entry name" value="putative n-type atp pyrophosphatase, domain 2"/>
    <property type="match status" value="1"/>
</dbReference>
<dbReference type="PROSITE" id="PS50086">
    <property type="entry name" value="TBC_RABGAP"/>
    <property type="match status" value="1"/>
</dbReference>
<dbReference type="AlphaFoldDB" id="A0A8T0X5V1"/>
<evidence type="ECO:0000256" key="5">
    <source>
        <dbReference type="ARBA" id="ARBA00048108"/>
    </source>
</evidence>
<dbReference type="InterPro" id="IPR000195">
    <property type="entry name" value="Rab-GAP-TBC_dom"/>
</dbReference>
<comment type="catalytic activity">
    <reaction evidence="5">
        <text>diphthine-[translation elongation factor 2] + NH4(+) + ATP = diphthamide-[translation elongation factor 2] + AMP + diphosphate + H(+)</text>
        <dbReference type="Rhea" id="RHEA:19753"/>
        <dbReference type="Rhea" id="RHEA-COMP:10172"/>
        <dbReference type="Rhea" id="RHEA-COMP:10174"/>
        <dbReference type="ChEBI" id="CHEBI:15378"/>
        <dbReference type="ChEBI" id="CHEBI:16692"/>
        <dbReference type="ChEBI" id="CHEBI:28938"/>
        <dbReference type="ChEBI" id="CHEBI:30616"/>
        <dbReference type="ChEBI" id="CHEBI:33019"/>
        <dbReference type="ChEBI" id="CHEBI:82696"/>
        <dbReference type="ChEBI" id="CHEBI:456215"/>
        <dbReference type="EC" id="6.3.1.14"/>
    </reaction>
</comment>
<dbReference type="GO" id="GO:0017178">
    <property type="term" value="F:diphthine-ammonia ligase activity"/>
    <property type="evidence" value="ECO:0007669"/>
    <property type="project" value="UniProtKB-EC"/>
</dbReference>
<keyword evidence="9" id="KW-1185">Reference proteome</keyword>
<proteinExistence type="predicted"/>
<dbReference type="Pfam" id="PF00566">
    <property type="entry name" value="RabGAP-TBC"/>
    <property type="match status" value="1"/>
</dbReference>
<dbReference type="Gene3D" id="3.40.50.620">
    <property type="entry name" value="HUPs"/>
    <property type="match status" value="1"/>
</dbReference>
<dbReference type="Proteomes" id="UP000823388">
    <property type="component" value="Chromosome 1N"/>
</dbReference>
<evidence type="ECO:0000256" key="1">
    <source>
        <dbReference type="ARBA" id="ARBA00012089"/>
    </source>
</evidence>
<dbReference type="InterPro" id="IPR035959">
    <property type="entry name" value="RutC-like_sf"/>
</dbReference>
<sequence length="1136" mass="126960">MEVVALVSGGKDSCFAMMRCLDYGHKVVALANLIPLDDGVDELDSYMYQTVGHQIVVSYAKCMGLPLFRRCIHGSTRDQGLKYNVTAGDEVEDMFALLSEVKRQIPSISAVSSGAIASDYQRLRVESVCSRLGLVSLAYLWKQDQTLLLEEMIRRGIVAIIVKVAALGLKPSSHLGKELAELKCHLLQMNERYGINVCGEGGEYETLTLDCPLFCNARIILDDYEVIFHSADSIASVGILHPRAFHLEHKPDSSDRIGDGSVTQDISSCVYEVDEVITHTDVEEKYTLNPAVDAYTNIDLCISKTGKNLRSIGCWIQDCSRDSEGLKAHLIAVLSRIDNQLKEDGLGWVNVLYVHLYISNMKEFGLANEVYVSFITEKKCYLGVPSRSTIELPLVQVGLGKAYVEVLVSNELKKRVLHVQSISCWAPSCIGPYSQATLYGEILYMAGQLGLDPPTMKLCPGGATAELELALQNSEAVANAFSSSIYSSAIHFLVYCSAQLTSDEKVEVEQTLQNSYITCLDCSKTGSYPTILYIFAPDLPKGARVEIKPILYVPTNDDEVATREMETGMTQPASSQAWNAQYSDLHDSCCQIHITGGRICSAVVSVTSDIASKICSTAGQLYHTEDNLKAMARFCAFQIVKILTDNNFSWDSITMLRFYYSVEHSVAADALSRAFSEAFTELAEDNSFLRTDEAPCYSIVPVSAKMRLLACCYNDPEMQIDPDTVYPIRPDCRDDAPKTRFKPRPGLTLSPKRWKLLHNEEGVLDIAGVIKRVQRGGIHPTIKGEVWEFLLGCYDPKSTTEQRNQLRQQRRLEYEKLKTKCREMDTTVGSGRVITMPVITEDGQPIEDPNADGGARPSSVGSEQQTSGAPLPKEVVQWKLTLHQIGLDVNRTDRVLVYYESQENLARLWDILTVYSWVDKDIGYCQGMSDLCSPISIILEHEADAFWCFERLMRRVRGNFQSTSTSIGVRAQLTTLSTIMKSVDPKLHEHLENLDGGEYLFAFRMLMVLFRREFSFVDTMYLWELMWSMEYNPNLFSMLESDTDTSKATTKDESVLRQCGKFERKNLQADKKDEIPLSIFVVASVLEARNKKLLGEAKGLDDVVKILNEITGSLDAKKACREALQIHEKYLNTVKA</sequence>
<name>A0A8T0X5V1_PANVG</name>
<dbReference type="CDD" id="cd06156">
    <property type="entry name" value="eu_AANH_C_2"/>
    <property type="match status" value="1"/>
</dbReference>
<feature type="domain" description="Rab-GAP TBC" evidence="7">
    <location>
        <begin position="777"/>
        <end position="1030"/>
    </location>
</feature>
<dbReference type="FunFam" id="3.90.1490.10:FF:000002">
    <property type="entry name" value="Diphthine--ammonia ligase"/>
    <property type="match status" value="1"/>
</dbReference>
<evidence type="ECO:0000313" key="8">
    <source>
        <dbReference type="EMBL" id="KAG2654825.1"/>
    </source>
</evidence>
<dbReference type="PANTHER" id="PTHR12196">
    <property type="entry name" value="DOMAIN OF UNKNOWN FUNCTION 71 DUF71 -CONTAINING PROTEIN"/>
    <property type="match status" value="1"/>
</dbReference>
<protein>
    <recommendedName>
        <fullName evidence="2">Diphthine--ammonia ligase</fullName>
        <ecNumber evidence="1">6.3.1.14</ecNumber>
    </recommendedName>
    <alternativeName>
        <fullName evidence="3">Diphthamide synthase</fullName>
    </alternativeName>
    <alternativeName>
        <fullName evidence="4">Diphthamide synthetase</fullName>
    </alternativeName>
</protein>
<organism evidence="8 9">
    <name type="scientific">Panicum virgatum</name>
    <name type="common">Blackwell switchgrass</name>
    <dbReference type="NCBI Taxonomy" id="38727"/>
    <lineage>
        <taxon>Eukaryota</taxon>
        <taxon>Viridiplantae</taxon>
        <taxon>Streptophyta</taxon>
        <taxon>Embryophyta</taxon>
        <taxon>Tracheophyta</taxon>
        <taxon>Spermatophyta</taxon>
        <taxon>Magnoliopsida</taxon>
        <taxon>Liliopsida</taxon>
        <taxon>Poales</taxon>
        <taxon>Poaceae</taxon>
        <taxon>PACMAD clade</taxon>
        <taxon>Panicoideae</taxon>
        <taxon>Panicodae</taxon>
        <taxon>Paniceae</taxon>
        <taxon>Panicinae</taxon>
        <taxon>Panicum</taxon>
        <taxon>Panicum sect. Hiantes</taxon>
    </lineage>
</organism>
<dbReference type="Gene3D" id="1.10.472.80">
    <property type="entry name" value="Ypt/Rab-GAP domain of gyp1p, domain 3"/>
    <property type="match status" value="1"/>
</dbReference>
<dbReference type="FunFam" id="3.30.1330.40:FF:000009">
    <property type="entry name" value="Endoribonuclease"/>
    <property type="match status" value="1"/>
</dbReference>
<dbReference type="SUPFAM" id="SSF52402">
    <property type="entry name" value="Adenine nucleotide alpha hydrolases-like"/>
    <property type="match status" value="1"/>
</dbReference>
<accession>A0A8T0X5V1</accession>